<protein>
    <submittedName>
        <fullName evidence="1">Uncharacterized protein</fullName>
    </submittedName>
</protein>
<reference evidence="1" key="1">
    <citation type="submission" date="2018-05" db="EMBL/GenBank/DDBJ databases">
        <title>Draft genome of Mucuna pruriens seed.</title>
        <authorList>
            <person name="Nnadi N.E."/>
            <person name="Vos R."/>
            <person name="Hasami M.H."/>
            <person name="Devisetty U.K."/>
            <person name="Aguiy J.C."/>
        </authorList>
    </citation>
    <scope>NUCLEOTIDE SEQUENCE [LARGE SCALE GENOMIC DNA]</scope>
    <source>
        <strain evidence="1">JCA_2017</strain>
    </source>
</reference>
<organism evidence="1 2">
    <name type="scientific">Mucuna pruriens</name>
    <name type="common">Velvet bean</name>
    <name type="synonym">Dolichos pruriens</name>
    <dbReference type="NCBI Taxonomy" id="157652"/>
    <lineage>
        <taxon>Eukaryota</taxon>
        <taxon>Viridiplantae</taxon>
        <taxon>Streptophyta</taxon>
        <taxon>Embryophyta</taxon>
        <taxon>Tracheophyta</taxon>
        <taxon>Spermatophyta</taxon>
        <taxon>Magnoliopsida</taxon>
        <taxon>eudicotyledons</taxon>
        <taxon>Gunneridae</taxon>
        <taxon>Pentapetalae</taxon>
        <taxon>rosids</taxon>
        <taxon>fabids</taxon>
        <taxon>Fabales</taxon>
        <taxon>Fabaceae</taxon>
        <taxon>Papilionoideae</taxon>
        <taxon>50 kb inversion clade</taxon>
        <taxon>NPAAA clade</taxon>
        <taxon>indigoferoid/millettioid clade</taxon>
        <taxon>Phaseoleae</taxon>
        <taxon>Mucuna</taxon>
    </lineage>
</organism>
<gene>
    <name evidence="1" type="ORF">CR513_12727</name>
</gene>
<comment type="caution">
    <text evidence="1">The sequence shown here is derived from an EMBL/GenBank/DDBJ whole genome shotgun (WGS) entry which is preliminary data.</text>
</comment>
<dbReference type="Proteomes" id="UP000257109">
    <property type="component" value="Unassembled WGS sequence"/>
</dbReference>
<dbReference type="EMBL" id="QJKJ01002242">
    <property type="protein sequence ID" value="RDY03660.1"/>
    <property type="molecule type" value="Genomic_DNA"/>
</dbReference>
<evidence type="ECO:0000313" key="1">
    <source>
        <dbReference type="EMBL" id="RDY03660.1"/>
    </source>
</evidence>
<accession>A0A371HLM0</accession>
<feature type="non-terminal residue" evidence="1">
    <location>
        <position position="1"/>
    </location>
</feature>
<proteinExistence type="predicted"/>
<keyword evidence="2" id="KW-1185">Reference proteome</keyword>
<dbReference type="AlphaFoldDB" id="A0A371HLM0"/>
<sequence length="356" mass="41187">MAISRRHEMPQQPILFCEIFYVWEAIATKTNDAKVVVDFLKANIFCWFVTMGVTYAIETCPLYSTSMGWCTELPQYITPRQTTKLKCLIGKSRKLCKRWRIPAGRTGADSLGMRFGYTRQHTGLHWGCLPTELSSVKPATYKLNWNIVLAGKERKFQLQELEKLCLEAYENSQIYKQKVKKFHDSQILKKEFQVGQKVLLFNSRLKLIVGKLRSRWDGPFSITNVSPYGVVELKDETINNTFQRRKEYKREKKSSEQRLVVFEGIILTLSNSFPIAPLTPLVVKSSLHHPKSYLTPGHVSSLPWNRENNFHRLLECLDPEMNAKLRTSQPIKSILAQEKLSWPDHLLLGPDRLLSQ</sequence>
<name>A0A371HLM0_MUCPR</name>
<evidence type="ECO:0000313" key="2">
    <source>
        <dbReference type="Proteomes" id="UP000257109"/>
    </source>
</evidence>
<dbReference type="OrthoDB" id="1723222at2759"/>